<feature type="transmembrane region" description="Helical" evidence="1">
    <location>
        <begin position="27"/>
        <end position="47"/>
    </location>
</feature>
<sequence length="764" mass="88345">MGIPIESKYRPRRIEGVAAVVTPSCNLWIALVISSTISSTILLSYFWGSLINPIFAFTLYEIVAYTLRIVVASIGLLVLVPIIERCGLLNPVVLLNTFVFFLIVALVIRIRWFDWHRAKYLYVPFLINLILPSYFLHAIVTVRYSMPEVVFRYKMWKFLDRFLGSKRALALSDHVREMMPSLAACNPFLKDAVVSSAQESQFIARRLDFAPSMGQIRVEEIHEIEGITLEEPRPCSYSFQIGSGQIRVDAFPQNRNNFKFESRARGRLLEEFVTITDWDRIATIFSILRYWEKSPDMGVIENLYVVHGDGIYCHCLSLQSIVEGVCKSRQQFSLFKLSKSRRFYVGSVPQEKKNSVSFRQKFPTFVITVLGSVSSYILAELKVSNAIAIVGLCIGIFFACFTFIDGHTSDFSFKLFVHWVLVRFCKEDWRYGFYRWLKRKDCFLAFCDDFNPVLHHASDERELITLWNCSPGTSLATPVHGLDWREIYVFPHTSSQWQWERTRFVRSTVLPTTSLSTTVHSWFERGQEASSQDFEWHQGQRRYFELTLSGRTVRAVSECDLNDGEAGGSENVFWYTQLQFDDDAVEHLKWKESSYLLFVYLMVKWKTRKFGVISGFRKFWYAKYYHVFSTYELARHIRDNEEEDSNMPYSYYILTDHPKPTDMVAGYMHCKDVSWVFYFASPALHFIIPAKSKNTYYISGLLRNSYVAGIHTGRLGQDGRILTNGDVKEGDTMEGVDEAMINLYTRHGGGFEDGAYSTYGNPSH</sequence>
<keyword evidence="1" id="KW-1133">Transmembrane helix</keyword>
<dbReference type="EMBL" id="OZ019895">
    <property type="protein sequence ID" value="CAK9219009.1"/>
    <property type="molecule type" value="Genomic_DNA"/>
</dbReference>
<dbReference type="Proteomes" id="UP001497512">
    <property type="component" value="Chromosome 3"/>
</dbReference>
<evidence type="ECO:0000313" key="2">
    <source>
        <dbReference type="EMBL" id="CAK9219009.1"/>
    </source>
</evidence>
<keyword evidence="3" id="KW-1185">Reference proteome</keyword>
<proteinExistence type="predicted"/>
<protein>
    <submittedName>
        <fullName evidence="2">Uncharacterized protein</fullName>
    </submittedName>
</protein>
<organism evidence="2 3">
    <name type="scientific">Sphagnum troendelagicum</name>
    <dbReference type="NCBI Taxonomy" id="128251"/>
    <lineage>
        <taxon>Eukaryota</taxon>
        <taxon>Viridiplantae</taxon>
        <taxon>Streptophyta</taxon>
        <taxon>Embryophyta</taxon>
        <taxon>Bryophyta</taxon>
        <taxon>Sphagnophytina</taxon>
        <taxon>Sphagnopsida</taxon>
        <taxon>Sphagnales</taxon>
        <taxon>Sphagnaceae</taxon>
        <taxon>Sphagnum</taxon>
    </lineage>
</organism>
<keyword evidence="1" id="KW-0812">Transmembrane</keyword>
<feature type="transmembrane region" description="Helical" evidence="1">
    <location>
        <begin position="386"/>
        <end position="404"/>
    </location>
</feature>
<feature type="transmembrane region" description="Helical" evidence="1">
    <location>
        <begin position="59"/>
        <end position="82"/>
    </location>
</feature>
<evidence type="ECO:0000313" key="3">
    <source>
        <dbReference type="Proteomes" id="UP001497512"/>
    </source>
</evidence>
<name>A0ABP0UCR1_9BRYO</name>
<feature type="transmembrane region" description="Helical" evidence="1">
    <location>
        <begin position="120"/>
        <end position="140"/>
    </location>
</feature>
<evidence type="ECO:0000256" key="1">
    <source>
        <dbReference type="SAM" id="Phobius"/>
    </source>
</evidence>
<reference evidence="2" key="1">
    <citation type="submission" date="2024-02" db="EMBL/GenBank/DDBJ databases">
        <authorList>
            <consortium name="ELIXIR-Norway"/>
            <consortium name="Elixir Norway"/>
        </authorList>
    </citation>
    <scope>NUCLEOTIDE SEQUENCE</scope>
</reference>
<feature type="transmembrane region" description="Helical" evidence="1">
    <location>
        <begin position="88"/>
        <end position="108"/>
    </location>
</feature>
<keyword evidence="1" id="KW-0472">Membrane</keyword>
<gene>
    <name evidence="2" type="ORF">CSSPTR1EN2_LOCUS14270</name>
</gene>
<accession>A0ABP0UCR1</accession>